<evidence type="ECO:0000313" key="2">
    <source>
        <dbReference type="EMBL" id="AOA57828.1"/>
    </source>
</evidence>
<dbReference type="Pfam" id="PF07883">
    <property type="entry name" value="Cupin_2"/>
    <property type="match status" value="1"/>
</dbReference>
<dbReference type="RefSeq" id="WP_067553360.1">
    <property type="nucleotide sequence ID" value="NZ_CP016895.1"/>
</dbReference>
<organism evidence="2 3">
    <name type="scientific">Acinetobacter larvae</name>
    <dbReference type="NCBI Taxonomy" id="1789224"/>
    <lineage>
        <taxon>Bacteria</taxon>
        <taxon>Pseudomonadati</taxon>
        <taxon>Pseudomonadota</taxon>
        <taxon>Gammaproteobacteria</taxon>
        <taxon>Moraxellales</taxon>
        <taxon>Moraxellaceae</taxon>
        <taxon>Acinetobacter</taxon>
    </lineage>
</organism>
<protein>
    <recommendedName>
        <fullName evidence="1">Cupin type-2 domain-containing protein</fullName>
    </recommendedName>
</protein>
<dbReference type="EMBL" id="CP016895">
    <property type="protein sequence ID" value="AOA57828.1"/>
    <property type="molecule type" value="Genomic_DNA"/>
</dbReference>
<gene>
    <name evidence="2" type="ORF">BFG52_05320</name>
</gene>
<dbReference type="Proteomes" id="UP000093391">
    <property type="component" value="Chromosome"/>
</dbReference>
<dbReference type="Gene3D" id="2.60.120.10">
    <property type="entry name" value="Jelly Rolls"/>
    <property type="match status" value="1"/>
</dbReference>
<sequence length="136" mass="15516">MPQIKPLQPFSLFEQLVGLHAKNFKSSIESIHHKGRSEADWIVGLKKFADTQALHGHFWEKHPKGDETILLITGTLELCHCDENFQQVQRIQLHAEQSIVIPANTWHRFEVIHAGSLLFMTPAQGSKIEKVANHHD</sequence>
<evidence type="ECO:0000313" key="3">
    <source>
        <dbReference type="Proteomes" id="UP000093391"/>
    </source>
</evidence>
<keyword evidence="3" id="KW-1185">Reference proteome</keyword>
<feature type="domain" description="Cupin type-2" evidence="1">
    <location>
        <begin position="59"/>
        <end position="113"/>
    </location>
</feature>
<name>A0A1B2LY00_9GAMM</name>
<dbReference type="SUPFAM" id="SSF51182">
    <property type="entry name" value="RmlC-like cupins"/>
    <property type="match status" value="1"/>
</dbReference>
<dbReference type="AlphaFoldDB" id="A0A1B2LY00"/>
<dbReference type="InterPro" id="IPR011051">
    <property type="entry name" value="RmlC_Cupin_sf"/>
</dbReference>
<dbReference type="STRING" id="1789224.BFG52_05320"/>
<accession>A0A1B2LY00</accession>
<dbReference type="InterPro" id="IPR013096">
    <property type="entry name" value="Cupin_2"/>
</dbReference>
<dbReference type="OrthoDB" id="512358at2"/>
<reference evidence="2 3" key="1">
    <citation type="submission" date="2016-08" db="EMBL/GenBank/DDBJ databases">
        <authorList>
            <person name="Seilhamer J.J."/>
        </authorList>
    </citation>
    <scope>NUCLEOTIDE SEQUENCE [LARGE SCALE GENOMIC DNA]</scope>
    <source>
        <strain evidence="2 3">BRTC-1</strain>
    </source>
</reference>
<proteinExistence type="predicted"/>
<dbReference type="KEGG" id="ala:BFG52_05320"/>
<evidence type="ECO:0000259" key="1">
    <source>
        <dbReference type="Pfam" id="PF07883"/>
    </source>
</evidence>
<dbReference type="InterPro" id="IPR014710">
    <property type="entry name" value="RmlC-like_jellyroll"/>
</dbReference>